<sequence length="203" mass="22672">MAKLKHVATLVGTAIVGWTLFPREKKSASALRMGVVTEPLGKRDSPALRYLILHLNAVQQSFEFELVPAPPADSLMARLMSSYGPLLSREEIENKQLLESFGERERAHLESRRALFRCEEESPSHFVVLSTALLEHRWYSARKPDGAPVVALIALGGWRRTMAPPTEVELFLAMLLRQAAALAVPRLDSSMHFGTKGCMFDFN</sequence>
<dbReference type="RefSeq" id="WP_187639150.1">
    <property type="nucleotide sequence ID" value="NZ_VZQQ01000091.1"/>
</dbReference>
<comment type="caution">
    <text evidence="1">The sequence shown here is derived from an EMBL/GenBank/DDBJ whole genome shotgun (WGS) entry which is preliminary data.</text>
</comment>
<dbReference type="EMBL" id="VZQQ01000091">
    <property type="protein sequence ID" value="MBC8752279.1"/>
    <property type="molecule type" value="Genomic_DNA"/>
</dbReference>
<gene>
    <name evidence="1" type="ORF">F6X42_39405</name>
</gene>
<evidence type="ECO:0000313" key="2">
    <source>
        <dbReference type="Proteomes" id="UP000736373"/>
    </source>
</evidence>
<reference evidence="1 2" key="1">
    <citation type="submission" date="2019-09" db="EMBL/GenBank/DDBJ databases">
        <title>Paraburkholderia podalyriae sp. nov., A South African Podalyria-associated rhizobium.</title>
        <authorList>
            <person name="Mavima L."/>
            <person name="Beukes C.W."/>
            <person name="Palmer M."/>
            <person name="De Meyer S.E."/>
            <person name="James E.K."/>
            <person name="Maluk M."/>
            <person name="Avontuur J.R."/>
            <person name="Chan W.Y."/>
            <person name="Venter S.N."/>
            <person name="Steenkamp E.T."/>
        </authorList>
    </citation>
    <scope>NUCLEOTIDE SEQUENCE [LARGE SCALE GENOMIC DNA]</scope>
    <source>
        <strain evidence="1 2">WC7.3b</strain>
    </source>
</reference>
<name>A0ABR7Q154_9BURK</name>
<organism evidence="1 2">
    <name type="scientific">Paraburkholderia podalyriae</name>
    <dbReference type="NCBI Taxonomy" id="1938811"/>
    <lineage>
        <taxon>Bacteria</taxon>
        <taxon>Pseudomonadati</taxon>
        <taxon>Pseudomonadota</taxon>
        <taxon>Betaproteobacteria</taxon>
        <taxon>Burkholderiales</taxon>
        <taxon>Burkholderiaceae</taxon>
        <taxon>Paraburkholderia</taxon>
    </lineage>
</organism>
<proteinExistence type="predicted"/>
<dbReference type="Proteomes" id="UP000736373">
    <property type="component" value="Unassembled WGS sequence"/>
</dbReference>
<protein>
    <submittedName>
        <fullName evidence="1">Uncharacterized protein</fullName>
    </submittedName>
</protein>
<keyword evidence="2" id="KW-1185">Reference proteome</keyword>
<evidence type="ECO:0000313" key="1">
    <source>
        <dbReference type="EMBL" id="MBC8752279.1"/>
    </source>
</evidence>
<accession>A0ABR7Q154</accession>